<gene>
    <name evidence="1" type="ORF">g.48215</name>
</gene>
<organism evidence="1">
    <name type="scientific">Cuerna arida</name>
    <dbReference type="NCBI Taxonomy" id="1464854"/>
    <lineage>
        <taxon>Eukaryota</taxon>
        <taxon>Metazoa</taxon>
        <taxon>Ecdysozoa</taxon>
        <taxon>Arthropoda</taxon>
        <taxon>Hexapoda</taxon>
        <taxon>Insecta</taxon>
        <taxon>Pterygota</taxon>
        <taxon>Neoptera</taxon>
        <taxon>Paraneoptera</taxon>
        <taxon>Hemiptera</taxon>
        <taxon>Auchenorrhyncha</taxon>
        <taxon>Membracoidea</taxon>
        <taxon>Cicadellidae</taxon>
        <taxon>Cicadellinae</taxon>
        <taxon>Proconiini</taxon>
        <taxon>Cuerna</taxon>
    </lineage>
</organism>
<dbReference type="AlphaFoldDB" id="A0A1B6G8C0"/>
<evidence type="ECO:0000313" key="1">
    <source>
        <dbReference type="EMBL" id="JAS58664.1"/>
    </source>
</evidence>
<sequence>FVELYRDGGLLPARLAGLEFDLEALGVTRFDTGVRLHVLNVPFSLSDNESGVPADAEDFVRPYELIGCDRCDLSRILVMGPDEDVVGVLVRGDCEVRGLNAAIDCDTPSAKINCSRSSMLVRPLARQGSFLIRNSSKATQPPPTRTITVLRRMRTNRNFWLSPNRYFPSPTWKTLNFWRQVHIITNRLTSS</sequence>
<feature type="non-terminal residue" evidence="1">
    <location>
        <position position="1"/>
    </location>
</feature>
<accession>A0A1B6G8C0</accession>
<proteinExistence type="predicted"/>
<reference evidence="1" key="1">
    <citation type="submission" date="2015-11" db="EMBL/GenBank/DDBJ databases">
        <title>De novo transcriptome assembly of four potential Pierce s Disease insect vectors from Arizona vineyards.</title>
        <authorList>
            <person name="Tassone E.E."/>
        </authorList>
    </citation>
    <scope>NUCLEOTIDE SEQUENCE</scope>
</reference>
<feature type="non-terminal residue" evidence="1">
    <location>
        <position position="191"/>
    </location>
</feature>
<name>A0A1B6G8C0_9HEMI</name>
<dbReference type="EMBL" id="GECZ01011105">
    <property type="protein sequence ID" value="JAS58664.1"/>
    <property type="molecule type" value="Transcribed_RNA"/>
</dbReference>
<protein>
    <submittedName>
        <fullName evidence="1">Uncharacterized protein</fullName>
    </submittedName>
</protein>